<keyword evidence="10 18" id="KW-1015">Disulfide bond</keyword>
<feature type="binding site" evidence="16">
    <location>
        <position position="195"/>
    </location>
    <ligand>
        <name>Ca(2+)</name>
        <dbReference type="ChEBI" id="CHEBI:29108"/>
        <label>2</label>
    </ligand>
</feature>
<keyword evidence="5" id="KW-0349">Heme</keyword>
<dbReference type="AlphaFoldDB" id="A0A8J5L379"/>
<dbReference type="EC" id="1.11.1.7" evidence="3"/>
<feature type="binding site" evidence="16">
    <location>
        <position position="241"/>
    </location>
    <ligand>
        <name>Ca(2+)</name>
        <dbReference type="ChEBI" id="CHEBI:29108"/>
        <label>2</label>
    </ligand>
</feature>
<dbReference type="GO" id="GO:0020037">
    <property type="term" value="F:heme binding"/>
    <property type="evidence" value="ECO:0007669"/>
    <property type="project" value="InterPro"/>
</dbReference>
<keyword evidence="11" id="KW-0325">Glycoprotein</keyword>
<feature type="disulfide bond" evidence="18">
    <location>
        <begin position="38"/>
        <end position="117"/>
    </location>
</feature>
<evidence type="ECO:0000256" key="15">
    <source>
        <dbReference type="PIRSR" id="PIRSR600823-2"/>
    </source>
</evidence>
<organism evidence="21 22">
    <name type="scientific">Zingiber officinale</name>
    <name type="common">Ginger</name>
    <name type="synonym">Amomum zingiber</name>
    <dbReference type="NCBI Taxonomy" id="94328"/>
    <lineage>
        <taxon>Eukaryota</taxon>
        <taxon>Viridiplantae</taxon>
        <taxon>Streptophyta</taxon>
        <taxon>Embryophyta</taxon>
        <taxon>Tracheophyta</taxon>
        <taxon>Spermatophyta</taxon>
        <taxon>Magnoliopsida</taxon>
        <taxon>Liliopsida</taxon>
        <taxon>Zingiberales</taxon>
        <taxon>Zingiberaceae</taxon>
        <taxon>Zingiber</taxon>
    </lineage>
</organism>
<dbReference type="PROSITE" id="PS50873">
    <property type="entry name" value="PEROXIDASE_4"/>
    <property type="match status" value="1"/>
</dbReference>
<evidence type="ECO:0000256" key="5">
    <source>
        <dbReference type="ARBA" id="ARBA00022617"/>
    </source>
</evidence>
<feature type="binding site" evidence="16">
    <location>
        <position position="246"/>
    </location>
    <ligand>
        <name>Ca(2+)</name>
        <dbReference type="ChEBI" id="CHEBI:29108"/>
        <label>2</label>
    </ligand>
</feature>
<protein>
    <recommendedName>
        <fullName evidence="13">Peroxidase 1</fullName>
        <ecNumber evidence="3">1.11.1.7</ecNumber>
    </recommendedName>
</protein>
<evidence type="ECO:0000256" key="11">
    <source>
        <dbReference type="ARBA" id="ARBA00023180"/>
    </source>
</evidence>
<reference evidence="21 22" key="1">
    <citation type="submission" date="2020-08" db="EMBL/GenBank/DDBJ databases">
        <title>Plant Genome Project.</title>
        <authorList>
            <person name="Zhang R.-G."/>
        </authorList>
    </citation>
    <scope>NUCLEOTIDE SEQUENCE [LARGE SCALE GENOMIC DNA]</scope>
    <source>
        <tissue evidence="21">Rhizome</tissue>
    </source>
</reference>
<evidence type="ECO:0000256" key="9">
    <source>
        <dbReference type="ARBA" id="ARBA00023004"/>
    </source>
</evidence>
<feature type="binding site" evidence="15">
    <location>
        <position position="164"/>
    </location>
    <ligand>
        <name>substrate</name>
    </ligand>
</feature>
<dbReference type="EMBL" id="JACMSC010000008">
    <property type="protein sequence ID" value="KAG6509980.1"/>
    <property type="molecule type" value="Genomic_DNA"/>
</dbReference>
<comment type="caution">
    <text evidence="21">The sequence shown here is derived from an EMBL/GenBank/DDBJ whole genome shotgun (WGS) entry which is preliminary data.</text>
</comment>
<name>A0A8J5L379_ZINOF</name>
<evidence type="ECO:0000256" key="4">
    <source>
        <dbReference type="ARBA" id="ARBA00022559"/>
    </source>
</evidence>
<evidence type="ECO:0000256" key="10">
    <source>
        <dbReference type="ARBA" id="ARBA00023157"/>
    </source>
</evidence>
<comment type="catalytic activity">
    <reaction evidence="1">
        <text>2 a phenolic donor + H2O2 = 2 a phenolic radical donor + 2 H2O</text>
        <dbReference type="Rhea" id="RHEA:56136"/>
        <dbReference type="ChEBI" id="CHEBI:15377"/>
        <dbReference type="ChEBI" id="CHEBI:16240"/>
        <dbReference type="ChEBI" id="CHEBI:139520"/>
        <dbReference type="ChEBI" id="CHEBI:139521"/>
        <dbReference type="EC" id="1.11.1.7"/>
    </reaction>
</comment>
<keyword evidence="6 16" id="KW-0479">Metal-binding</keyword>
<comment type="cofactor">
    <cofactor evidence="16">
        <name>heme b</name>
        <dbReference type="ChEBI" id="CHEBI:60344"/>
    </cofactor>
    <text evidence="16">Binds 1 heme b (iron(II)-protoporphyrin IX) group per subunit.</text>
</comment>
<comment type="similarity">
    <text evidence="2">Belongs to the peroxidase family. Ascorbate peroxidase subfamily.</text>
</comment>
<feature type="site" description="Transition state stabilizer" evidence="17">
    <location>
        <position position="65"/>
    </location>
</feature>
<feature type="active site" description="Proton acceptor" evidence="14">
    <location>
        <position position="69"/>
    </location>
</feature>
<dbReference type="Proteomes" id="UP000734854">
    <property type="component" value="Unassembled WGS sequence"/>
</dbReference>
<evidence type="ECO:0000256" key="19">
    <source>
        <dbReference type="SAM" id="SignalP"/>
    </source>
</evidence>
<dbReference type="InterPro" id="IPR033905">
    <property type="entry name" value="Secretory_peroxidase"/>
</dbReference>
<evidence type="ECO:0000313" key="22">
    <source>
        <dbReference type="Proteomes" id="UP000734854"/>
    </source>
</evidence>
<gene>
    <name evidence="21" type="ORF">ZIOFF_027988</name>
</gene>
<dbReference type="GO" id="GO:0042744">
    <property type="term" value="P:hydrogen peroxide catabolic process"/>
    <property type="evidence" value="ECO:0007669"/>
    <property type="project" value="UniProtKB-KW"/>
</dbReference>
<dbReference type="PANTHER" id="PTHR31517:SF84">
    <property type="entry name" value="PEROXIDASE"/>
    <property type="match status" value="1"/>
</dbReference>
<evidence type="ECO:0000256" key="6">
    <source>
        <dbReference type="ARBA" id="ARBA00022723"/>
    </source>
</evidence>
<dbReference type="InterPro" id="IPR000823">
    <property type="entry name" value="Peroxidase_pln"/>
</dbReference>
<dbReference type="InterPro" id="IPR019794">
    <property type="entry name" value="Peroxidases_AS"/>
</dbReference>
<comment type="cofactor">
    <cofactor evidence="16">
        <name>Ca(2+)</name>
        <dbReference type="ChEBI" id="CHEBI:29108"/>
    </cofactor>
    <text evidence="16">Binds 2 calcium ions per subunit.</text>
</comment>
<evidence type="ECO:0000256" key="2">
    <source>
        <dbReference type="ARBA" id="ARBA00006873"/>
    </source>
</evidence>
<feature type="binding site" evidence="16">
    <location>
        <position position="91"/>
    </location>
    <ligand>
        <name>Ca(2+)</name>
        <dbReference type="ChEBI" id="CHEBI:29108"/>
        <label>1</label>
    </ligand>
</feature>
<dbReference type="InterPro" id="IPR002016">
    <property type="entry name" value="Haem_peroxidase"/>
</dbReference>
<keyword evidence="22" id="KW-1185">Reference proteome</keyword>
<evidence type="ECO:0000256" key="14">
    <source>
        <dbReference type="PIRSR" id="PIRSR600823-1"/>
    </source>
</evidence>
<dbReference type="GO" id="GO:0140825">
    <property type="term" value="F:lactoperoxidase activity"/>
    <property type="evidence" value="ECO:0007669"/>
    <property type="project" value="UniProtKB-EC"/>
</dbReference>
<feature type="domain" description="Plant heme peroxidase family profile" evidence="20">
    <location>
        <begin position="28"/>
        <end position="318"/>
    </location>
</feature>
<dbReference type="FunFam" id="1.10.420.10:FF:000006">
    <property type="entry name" value="Peroxidase"/>
    <property type="match status" value="1"/>
</dbReference>
<dbReference type="GO" id="GO:0006979">
    <property type="term" value="P:response to oxidative stress"/>
    <property type="evidence" value="ECO:0007669"/>
    <property type="project" value="InterPro"/>
</dbReference>
<evidence type="ECO:0000256" key="13">
    <source>
        <dbReference type="ARBA" id="ARBA00072322"/>
    </source>
</evidence>
<evidence type="ECO:0000256" key="18">
    <source>
        <dbReference type="PIRSR" id="PIRSR600823-5"/>
    </source>
</evidence>
<evidence type="ECO:0000256" key="8">
    <source>
        <dbReference type="ARBA" id="ARBA00023002"/>
    </source>
</evidence>
<evidence type="ECO:0000256" key="17">
    <source>
        <dbReference type="PIRSR" id="PIRSR600823-4"/>
    </source>
</evidence>
<keyword evidence="12" id="KW-0376">Hydrogen peroxide</keyword>
<evidence type="ECO:0000256" key="16">
    <source>
        <dbReference type="PIRSR" id="PIRSR600823-3"/>
    </source>
</evidence>
<feature type="disulfide bond" evidence="18">
    <location>
        <begin position="201"/>
        <end position="227"/>
    </location>
</feature>
<dbReference type="OrthoDB" id="2113341at2759"/>
<keyword evidence="7 16" id="KW-0106">Calcium</keyword>
<feature type="disulfide bond" evidence="18">
    <location>
        <begin position="71"/>
        <end position="76"/>
    </location>
</feature>
<keyword evidence="9 16" id="KW-0408">Iron</keyword>
<accession>A0A8J5L379</accession>
<feature type="binding site" evidence="16">
    <location>
        <position position="77"/>
    </location>
    <ligand>
        <name>Ca(2+)</name>
        <dbReference type="ChEBI" id="CHEBI:29108"/>
        <label>1</label>
    </ligand>
</feature>
<evidence type="ECO:0000256" key="7">
    <source>
        <dbReference type="ARBA" id="ARBA00022837"/>
    </source>
</evidence>
<evidence type="ECO:0000259" key="20">
    <source>
        <dbReference type="PROSITE" id="PS50873"/>
    </source>
</evidence>
<sequence>MAPSVRGVMLLAFATALWISGTQRAEAQLKLGYYAHSCPRAEAIVKDEVEKALADDEGVGADLLRMHFHDCFVRGCDASLLLDSTNASKAEKDAQINLTLEGFDVIDTVKEKLEAACKGVVSCADLLAFAARDAIVHYGGIHYKVPSGRRDGRISIASDTDVLPSPDFKLAKLTDLFISKGLSQTDMVILSGAHTVGIAHCDAFSKRLDSGDPTLDSKYARVLRRQCPPKSNNTVPMDPKTPNKFDNRYYRLVLSNRALFTSDVSLTSTPGTATLVESLARNFKSFQLKFAEAIVKMGSIGVLTGHDGEVRSNCRVVN</sequence>
<dbReference type="PROSITE" id="PS00436">
    <property type="entry name" value="PEROXIDASE_2"/>
    <property type="match status" value="1"/>
</dbReference>
<feature type="binding site" evidence="16">
    <location>
        <position position="75"/>
    </location>
    <ligand>
        <name>Ca(2+)</name>
        <dbReference type="ChEBI" id="CHEBI:29108"/>
        <label>1</label>
    </ligand>
</feature>
<evidence type="ECO:0000313" key="21">
    <source>
        <dbReference type="EMBL" id="KAG6509980.1"/>
    </source>
</evidence>
<dbReference type="GO" id="GO:0046872">
    <property type="term" value="F:metal ion binding"/>
    <property type="evidence" value="ECO:0007669"/>
    <property type="project" value="UniProtKB-KW"/>
</dbReference>
<feature type="signal peptide" evidence="19">
    <location>
        <begin position="1"/>
        <end position="27"/>
    </location>
</feature>
<keyword evidence="19" id="KW-0732">Signal</keyword>
<feature type="chain" id="PRO_5035168583" description="Peroxidase 1" evidence="19">
    <location>
        <begin position="28"/>
        <end position="318"/>
    </location>
</feature>
<dbReference type="PANTHER" id="PTHR31517">
    <property type="match status" value="1"/>
</dbReference>
<dbReference type="FunFam" id="1.10.520.10:FF:000001">
    <property type="entry name" value="Peroxidase"/>
    <property type="match status" value="1"/>
</dbReference>
<feature type="disulfide bond" evidence="18">
    <location>
        <begin position="123"/>
        <end position="314"/>
    </location>
</feature>
<keyword evidence="8" id="KW-0560">Oxidoreductase</keyword>
<evidence type="ECO:0000256" key="1">
    <source>
        <dbReference type="ARBA" id="ARBA00000189"/>
    </source>
</evidence>
<feature type="binding site" evidence="16">
    <location>
        <position position="79"/>
    </location>
    <ligand>
        <name>Ca(2+)</name>
        <dbReference type="ChEBI" id="CHEBI:29108"/>
        <label>1</label>
    </ligand>
</feature>
<keyword evidence="4" id="KW-0575">Peroxidase</keyword>
<proteinExistence type="inferred from homology"/>
<evidence type="ECO:0000256" key="12">
    <source>
        <dbReference type="ARBA" id="ARBA00023324"/>
    </source>
</evidence>
<evidence type="ECO:0000256" key="3">
    <source>
        <dbReference type="ARBA" id="ARBA00012313"/>
    </source>
</evidence>
<feature type="binding site" description="axial binding residue" evidence="16">
    <location>
        <position position="194"/>
    </location>
    <ligand>
        <name>heme b</name>
        <dbReference type="ChEBI" id="CHEBI:60344"/>
    </ligand>
    <ligandPart>
        <name>Fe</name>
        <dbReference type="ChEBI" id="CHEBI:18248"/>
    </ligandPart>
</feature>
<dbReference type="PROSITE" id="PS00435">
    <property type="entry name" value="PEROXIDASE_1"/>
    <property type="match status" value="1"/>
</dbReference>
<feature type="binding site" evidence="16">
    <location>
        <position position="238"/>
    </location>
    <ligand>
        <name>Ca(2+)</name>
        <dbReference type="ChEBI" id="CHEBI:29108"/>
        <label>2</label>
    </ligand>
</feature>
<dbReference type="CDD" id="cd00693">
    <property type="entry name" value="secretory_peroxidase"/>
    <property type="match status" value="1"/>
</dbReference>
<dbReference type="InterPro" id="IPR019793">
    <property type="entry name" value="Peroxidases_heam-ligand_BS"/>
</dbReference>
<dbReference type="Pfam" id="PF00141">
    <property type="entry name" value="peroxidase"/>
    <property type="match status" value="1"/>
</dbReference>
<feature type="binding site" evidence="16">
    <location>
        <position position="70"/>
    </location>
    <ligand>
        <name>Ca(2+)</name>
        <dbReference type="ChEBI" id="CHEBI:29108"/>
        <label>1</label>
    </ligand>
</feature>
<feature type="binding site" evidence="16">
    <location>
        <position position="73"/>
    </location>
    <ligand>
        <name>Ca(2+)</name>
        <dbReference type="ChEBI" id="CHEBI:29108"/>
        <label>1</label>
    </ligand>
</feature>